<evidence type="ECO:0000313" key="3">
    <source>
        <dbReference type="EMBL" id="ADF65034.1"/>
    </source>
</evidence>
<evidence type="ECO:0000256" key="1">
    <source>
        <dbReference type="SAM" id="MobiDB-lite"/>
    </source>
</evidence>
<protein>
    <submittedName>
        <fullName evidence="3">Uncharacterized protein</fullName>
    </submittedName>
</protein>
<gene>
    <name evidence="3" type="ordered locus">ECL_B072</name>
</gene>
<evidence type="ECO:0000256" key="2">
    <source>
        <dbReference type="SAM" id="Phobius"/>
    </source>
</evidence>
<dbReference type="HOGENOM" id="CLU_1924270_0_0_6"/>
<dbReference type="EnsemblBacteria" id="ADF65034">
    <property type="protein sequence ID" value="ADF65034"/>
    <property type="gene ID" value="ECL_B072"/>
</dbReference>
<evidence type="ECO:0000313" key="4">
    <source>
        <dbReference type="Proteomes" id="UP000002363"/>
    </source>
</evidence>
<dbReference type="KEGG" id="enc:ECL_B072"/>
<proteinExistence type="predicted"/>
<keyword evidence="3" id="KW-0614">Plasmid</keyword>
<geneLocation type="plasmid" evidence="3 4">
    <name>pECL_B</name>
</geneLocation>
<dbReference type="PATRIC" id="fig|716541.4.peg.266"/>
<keyword evidence="2" id="KW-1133">Transmembrane helix</keyword>
<keyword evidence="2" id="KW-0472">Membrane</keyword>
<dbReference type="RefSeq" id="WP_013087342.1">
    <property type="nucleotide sequence ID" value="NC_014108.1"/>
</dbReference>
<dbReference type="OrthoDB" id="10008804at2"/>
<feature type="compositionally biased region" description="Basic and acidic residues" evidence="1">
    <location>
        <begin position="110"/>
        <end position="131"/>
    </location>
</feature>
<keyword evidence="4" id="KW-1185">Reference proteome</keyword>
<sequence>MRSLILNKNISVSAIFFFLLCFKGGDMAAWVTDKTNLITWLEANKLNNTFSGADFSVLPAIAVIAGMYAVSHLIIFVTEIAFATYAAFSSVPETTELVVSKNPQTAAQAPEHKEQDASPAQSERHDNPEKH</sequence>
<accession>A0A0H3CUT9</accession>
<keyword evidence="2" id="KW-0812">Transmembrane</keyword>
<dbReference type="Proteomes" id="UP000002363">
    <property type="component" value="Plasmid pECL_B"/>
</dbReference>
<dbReference type="EMBL" id="CP001920">
    <property type="protein sequence ID" value="ADF65034.1"/>
    <property type="molecule type" value="Genomic_DNA"/>
</dbReference>
<dbReference type="AlphaFoldDB" id="A0A0H3CUT9"/>
<feature type="region of interest" description="Disordered" evidence="1">
    <location>
        <begin position="99"/>
        <end position="131"/>
    </location>
</feature>
<name>A0A0H3CUT9_ENTCC</name>
<feature type="transmembrane region" description="Helical" evidence="2">
    <location>
        <begin position="55"/>
        <end position="77"/>
    </location>
</feature>
<reference evidence="3 4" key="1">
    <citation type="journal article" date="2010" name="J. Bacteriol.">
        <title>Complete genome sequence of Enterobacter cloacae subsp. cloacae type strain ATCC 13047.</title>
        <authorList>
            <person name="Ren Y."/>
            <person name="Ren Y."/>
            <person name="Zhou Z."/>
            <person name="Guo X."/>
            <person name="Li Y."/>
            <person name="Feng L."/>
            <person name="Wang L."/>
        </authorList>
    </citation>
    <scope>NUCLEOTIDE SEQUENCE [LARGE SCALE GENOMIC DNA]</scope>
    <source>
        <strain evidence="4">ATCC 13047 / DSM 30054 / NBRC 13535 / NCTC 10005 / WDCM 00083 / NCDC 279-56</strain>
        <plasmid evidence="3">pECL_B</plasmid>
    </source>
</reference>
<organism evidence="3 4">
    <name type="scientific">Enterobacter cloacae subsp. cloacae (strain ATCC 13047 / DSM 30054 / NBRC 13535 / NCTC 10005 / WDCM 00083 / NCDC 279-56)</name>
    <dbReference type="NCBI Taxonomy" id="716541"/>
    <lineage>
        <taxon>Bacteria</taxon>
        <taxon>Pseudomonadati</taxon>
        <taxon>Pseudomonadota</taxon>
        <taxon>Gammaproteobacteria</taxon>
        <taxon>Enterobacterales</taxon>
        <taxon>Enterobacteriaceae</taxon>
        <taxon>Enterobacter</taxon>
        <taxon>Enterobacter cloacae complex</taxon>
    </lineage>
</organism>